<gene>
    <name evidence="2" type="ORF">B7R22_13625</name>
</gene>
<accession>A0A3E0VTJ4</accession>
<dbReference type="OrthoDB" id="9809462at2"/>
<dbReference type="GO" id="GO:0043565">
    <property type="term" value="F:sequence-specific DNA binding"/>
    <property type="evidence" value="ECO:0007669"/>
    <property type="project" value="TreeGrafter"/>
</dbReference>
<evidence type="ECO:0000313" key="3">
    <source>
        <dbReference type="Proteomes" id="UP000256541"/>
    </source>
</evidence>
<dbReference type="EMBL" id="NBXB01000035">
    <property type="protein sequence ID" value="RFA13206.1"/>
    <property type="molecule type" value="Genomic_DNA"/>
</dbReference>
<dbReference type="RefSeq" id="WP_116412273.1">
    <property type="nucleotide sequence ID" value="NZ_NBXB01000035.1"/>
</dbReference>
<dbReference type="PANTHER" id="PTHR30154">
    <property type="entry name" value="LEUCINE-RESPONSIVE REGULATORY PROTEIN"/>
    <property type="match status" value="1"/>
</dbReference>
<dbReference type="SUPFAM" id="SSF54909">
    <property type="entry name" value="Dimeric alpha+beta barrel"/>
    <property type="match status" value="1"/>
</dbReference>
<dbReference type="AlphaFoldDB" id="A0A3E0VTJ4"/>
<dbReference type="InterPro" id="IPR019888">
    <property type="entry name" value="Tscrpt_reg_AsnC-like"/>
</dbReference>
<organism evidence="2 3">
    <name type="scientific">Subtercola boreus</name>
    <dbReference type="NCBI Taxonomy" id="120213"/>
    <lineage>
        <taxon>Bacteria</taxon>
        <taxon>Bacillati</taxon>
        <taxon>Actinomycetota</taxon>
        <taxon>Actinomycetes</taxon>
        <taxon>Micrococcales</taxon>
        <taxon>Microbacteriaceae</taxon>
        <taxon>Subtercola</taxon>
    </lineage>
</organism>
<proteinExistence type="predicted"/>
<feature type="domain" description="Transcription regulator AsnC/Lrp ligand binding" evidence="1">
    <location>
        <begin position="76"/>
        <end position="142"/>
    </location>
</feature>
<dbReference type="Gene3D" id="3.30.70.920">
    <property type="match status" value="1"/>
</dbReference>
<dbReference type="Pfam" id="PF01037">
    <property type="entry name" value="AsnC_trans_reg"/>
    <property type="match status" value="1"/>
</dbReference>
<reference evidence="2 3" key="1">
    <citation type="submission" date="2017-04" db="EMBL/GenBank/DDBJ databases">
        <title>Comparative genome analysis of Subtercola boreus.</title>
        <authorList>
            <person name="Cho Y.-J."/>
            <person name="Cho A."/>
            <person name="Kim O.-S."/>
            <person name="Lee J.-I."/>
        </authorList>
    </citation>
    <scope>NUCLEOTIDE SEQUENCE [LARGE SCALE GENOMIC DNA]</scope>
    <source>
        <strain evidence="2 3">P27479</strain>
    </source>
</reference>
<dbReference type="GO" id="GO:0043200">
    <property type="term" value="P:response to amino acid"/>
    <property type="evidence" value="ECO:0007669"/>
    <property type="project" value="TreeGrafter"/>
</dbReference>
<dbReference type="SMART" id="SM00344">
    <property type="entry name" value="HTH_ASNC"/>
    <property type="match status" value="1"/>
</dbReference>
<sequence length="165" mass="17905">MGTPHTADSVDAALLLALNAAPDATAVALAETTGLARNTVRSRQLRYQQEQSLRSFERRIDPAFLGYPLRAFVVTTVKQRKLSAVGCALAEIPEVLEVQGLTGVADLLIQVAARDADDLYRIAGAILNIDGVKRTNTGLVMRDLVSYRITPLIERSAYRPSSALR</sequence>
<dbReference type="GO" id="GO:0005829">
    <property type="term" value="C:cytosol"/>
    <property type="evidence" value="ECO:0007669"/>
    <property type="project" value="TreeGrafter"/>
</dbReference>
<dbReference type="PANTHER" id="PTHR30154:SF34">
    <property type="entry name" value="TRANSCRIPTIONAL REGULATOR AZLB"/>
    <property type="match status" value="1"/>
</dbReference>
<protein>
    <submittedName>
        <fullName evidence="2">AsnC family transcriptional regulator</fullName>
    </submittedName>
</protein>
<name>A0A3E0VTJ4_9MICO</name>
<evidence type="ECO:0000259" key="1">
    <source>
        <dbReference type="Pfam" id="PF01037"/>
    </source>
</evidence>
<dbReference type="InterPro" id="IPR011008">
    <property type="entry name" value="Dimeric_a/b-barrel"/>
</dbReference>
<dbReference type="Proteomes" id="UP000256541">
    <property type="component" value="Unassembled WGS sequence"/>
</dbReference>
<dbReference type="InterPro" id="IPR019887">
    <property type="entry name" value="Tscrpt_reg_AsnC/Lrp_C"/>
</dbReference>
<comment type="caution">
    <text evidence="2">The sequence shown here is derived from an EMBL/GenBank/DDBJ whole genome shotgun (WGS) entry which is preliminary data.</text>
</comment>
<evidence type="ECO:0000313" key="2">
    <source>
        <dbReference type="EMBL" id="RFA13206.1"/>
    </source>
</evidence>